<dbReference type="GO" id="GO:0016491">
    <property type="term" value="F:oxidoreductase activity"/>
    <property type="evidence" value="ECO:0007669"/>
    <property type="project" value="UniProtKB-KW"/>
</dbReference>
<dbReference type="InterPro" id="IPR051609">
    <property type="entry name" value="NmrA/Isoflavone_reductase-like"/>
</dbReference>
<protein>
    <recommendedName>
        <fullName evidence="3">NmrA-like domain-containing protein</fullName>
    </recommendedName>
</protein>
<dbReference type="InterPro" id="IPR036291">
    <property type="entry name" value="NAD(P)-bd_dom_sf"/>
</dbReference>
<dbReference type="Pfam" id="PF05368">
    <property type="entry name" value="NmrA"/>
    <property type="match status" value="1"/>
</dbReference>
<dbReference type="SUPFAM" id="SSF51735">
    <property type="entry name" value="NAD(P)-binding Rossmann-fold domains"/>
    <property type="match status" value="1"/>
</dbReference>
<dbReference type="AlphaFoldDB" id="A0A9P5BYP1"/>
<comment type="caution">
    <text evidence="4">The sequence shown here is derived from an EMBL/GenBank/DDBJ whole genome shotgun (WGS) entry which is preliminary data.</text>
</comment>
<evidence type="ECO:0000256" key="2">
    <source>
        <dbReference type="ARBA" id="ARBA00023002"/>
    </source>
</evidence>
<keyword evidence="5" id="KW-1185">Reference proteome</keyword>
<dbReference type="PANTHER" id="PTHR47706:SF10">
    <property type="entry name" value="NMRA-LIKE DOMAIN-CONTAINING PROTEIN"/>
    <property type="match status" value="1"/>
</dbReference>
<feature type="domain" description="NmrA-like" evidence="3">
    <location>
        <begin position="67"/>
        <end position="242"/>
    </location>
</feature>
<gene>
    <name evidence="4" type="ORF">E8E12_007621</name>
</gene>
<dbReference type="EMBL" id="SWKV01000051">
    <property type="protein sequence ID" value="KAF3036347.1"/>
    <property type="molecule type" value="Genomic_DNA"/>
</dbReference>
<dbReference type="OrthoDB" id="9984533at2759"/>
<keyword evidence="1" id="KW-0521">NADP</keyword>
<sequence length="408" mass="44944">MAIKKIMIIGNWELCLSILNALKSTPGNQPHSNLQLSILTNPSQWLRLPPQFPTDAVSHQKSDFSLASLESALAGQDLVISTTAGGDSDQQIRIVDAAIAAGVRRFMPHEFGHDTLNMGISSRILKSAGRAKVIEHLQTASRNTADFEWVGVATGYTLDTGLISGNMGLDMEWHSATIHGIGTETFAASSLQRVGQVVARVIDHWHEVANQYIYAAGVLTSANEVLRSAEKATQREFTVGNYDVEDCIKEGEARIQRGYPDTGMFLLERSILYDEELDAAEPFKTSSINRLLQLEPESVETIVANAYHDLRHHGKPGCGCSSDTNTTMPHPNRRLRIDTRTQPIDPLEQRFSSPSLVPGMGIMSLLSMLLNIEEKSYDQQFSPRRASFPRSNYPRIVITPATESSIAT</sequence>
<organism evidence="4 5">
    <name type="scientific">Didymella heteroderae</name>
    <dbReference type="NCBI Taxonomy" id="1769908"/>
    <lineage>
        <taxon>Eukaryota</taxon>
        <taxon>Fungi</taxon>
        <taxon>Dikarya</taxon>
        <taxon>Ascomycota</taxon>
        <taxon>Pezizomycotina</taxon>
        <taxon>Dothideomycetes</taxon>
        <taxon>Pleosporomycetidae</taxon>
        <taxon>Pleosporales</taxon>
        <taxon>Pleosporineae</taxon>
        <taxon>Didymellaceae</taxon>
        <taxon>Didymella</taxon>
    </lineage>
</organism>
<evidence type="ECO:0000313" key="5">
    <source>
        <dbReference type="Proteomes" id="UP000758155"/>
    </source>
</evidence>
<dbReference type="InterPro" id="IPR008030">
    <property type="entry name" value="NmrA-like"/>
</dbReference>
<dbReference type="Gene3D" id="3.40.50.720">
    <property type="entry name" value="NAD(P)-binding Rossmann-like Domain"/>
    <property type="match status" value="1"/>
</dbReference>
<keyword evidence="2" id="KW-0560">Oxidoreductase</keyword>
<evidence type="ECO:0000259" key="3">
    <source>
        <dbReference type="Pfam" id="PF05368"/>
    </source>
</evidence>
<evidence type="ECO:0000256" key="1">
    <source>
        <dbReference type="ARBA" id="ARBA00022857"/>
    </source>
</evidence>
<dbReference type="Proteomes" id="UP000758155">
    <property type="component" value="Unassembled WGS sequence"/>
</dbReference>
<dbReference type="PANTHER" id="PTHR47706">
    <property type="entry name" value="NMRA-LIKE FAMILY PROTEIN"/>
    <property type="match status" value="1"/>
</dbReference>
<evidence type="ECO:0000313" key="4">
    <source>
        <dbReference type="EMBL" id="KAF3036347.1"/>
    </source>
</evidence>
<accession>A0A9P5BYP1</accession>
<reference evidence="4" key="1">
    <citation type="submission" date="2019-04" db="EMBL/GenBank/DDBJ databases">
        <title>Sequencing of skin fungus with MAO and IRED activity.</title>
        <authorList>
            <person name="Marsaioli A.J."/>
            <person name="Bonatto J.M.C."/>
            <person name="Reis Junior O."/>
        </authorList>
    </citation>
    <scope>NUCLEOTIDE SEQUENCE</scope>
    <source>
        <strain evidence="4">28M1</strain>
    </source>
</reference>
<proteinExistence type="predicted"/>
<name>A0A9P5BYP1_9PLEO</name>